<keyword evidence="3" id="KW-1185">Reference proteome</keyword>
<evidence type="ECO:0008006" key="4">
    <source>
        <dbReference type="Google" id="ProtNLM"/>
    </source>
</evidence>
<evidence type="ECO:0000313" key="3">
    <source>
        <dbReference type="Proteomes" id="UP001497457"/>
    </source>
</evidence>
<keyword evidence="1" id="KW-0808">Transferase</keyword>
<sequence length="465" mass="49269">MEDSAASSACHGVRVVSRRLVRPSPSPTSLEPETVHLTPWDLQMLTIDHIQKGVLLPKPPAAAGDVVEHLASSFARALARFHPFAGRLAVDDSGGSVTVSLRCTGDGAEFVHAVAPGVTAADVADHLYVPRVVWSFFLLDGLVGADAAGSRRPVLAAQVTELADGGVFVAMSLNHGVADGATFWHLFNTWSEISRSSTGAAGEHESNSLPPAVFERWFPDGCPVPVPLPFGNLEHIVRRFHGPPVEECFLVFSAESVMNLKARCNAADTAGGVSSLQSVLAHVWRAVTRARRLPPHQETSYTVLVGCRGRVDRVPDAYAGNAVVRCTATTTAGEVLGNGIGWAASLLRRAIASLDEAALVGSVASWHGKPKFAYLAGWWHPAVMVTGNSPRFDVFGNDFGWGRPVAVRSGGANKVDGRATVYEGIDGGGSMGMEVCLAPEVLARLVADDEFMSAVTTPKSMRRKG</sequence>
<proteinExistence type="predicted"/>
<dbReference type="PANTHER" id="PTHR31896:SF43">
    <property type="entry name" value="PROTEIN ENHANCED PSEUDOMONAS SUSCEPTIBILITY 1"/>
    <property type="match status" value="1"/>
</dbReference>
<reference evidence="2" key="1">
    <citation type="submission" date="2024-10" db="EMBL/GenBank/DDBJ databases">
        <authorList>
            <person name="Ryan C."/>
        </authorList>
    </citation>
    <scope>NUCLEOTIDE SEQUENCE [LARGE SCALE GENOMIC DNA]</scope>
</reference>
<evidence type="ECO:0000313" key="2">
    <source>
        <dbReference type="EMBL" id="CAL5009010.1"/>
    </source>
</evidence>
<protein>
    <recommendedName>
        <fullName evidence="4">Acetyltransferase</fullName>
    </recommendedName>
</protein>
<dbReference type="AlphaFoldDB" id="A0ABC9BZS4"/>
<dbReference type="GO" id="GO:0016747">
    <property type="term" value="F:acyltransferase activity, transferring groups other than amino-acyl groups"/>
    <property type="evidence" value="ECO:0007669"/>
    <property type="project" value="UniProtKB-ARBA"/>
</dbReference>
<name>A0ABC9BZS4_9POAL</name>
<dbReference type="InterPro" id="IPR051283">
    <property type="entry name" value="Sec_Metabolite_Acyltrans"/>
</dbReference>
<dbReference type="PANTHER" id="PTHR31896">
    <property type="entry name" value="FAMILY REGULATORY PROTEIN, PUTATIVE (AFU_ORTHOLOGUE AFUA_3G14730)-RELATED"/>
    <property type="match status" value="1"/>
</dbReference>
<gene>
    <name evidence="2" type="ORF">URODEC1_LOCUS69298</name>
</gene>
<dbReference type="InterPro" id="IPR023213">
    <property type="entry name" value="CAT-like_dom_sf"/>
</dbReference>
<accession>A0ABC9BZS4</accession>
<evidence type="ECO:0000256" key="1">
    <source>
        <dbReference type="ARBA" id="ARBA00022679"/>
    </source>
</evidence>
<dbReference type="EMBL" id="OZ075137">
    <property type="protein sequence ID" value="CAL5009010.1"/>
    <property type="molecule type" value="Genomic_DNA"/>
</dbReference>
<organism evidence="2 3">
    <name type="scientific">Urochloa decumbens</name>
    <dbReference type="NCBI Taxonomy" id="240449"/>
    <lineage>
        <taxon>Eukaryota</taxon>
        <taxon>Viridiplantae</taxon>
        <taxon>Streptophyta</taxon>
        <taxon>Embryophyta</taxon>
        <taxon>Tracheophyta</taxon>
        <taxon>Spermatophyta</taxon>
        <taxon>Magnoliopsida</taxon>
        <taxon>Liliopsida</taxon>
        <taxon>Poales</taxon>
        <taxon>Poaceae</taxon>
        <taxon>PACMAD clade</taxon>
        <taxon>Panicoideae</taxon>
        <taxon>Panicodae</taxon>
        <taxon>Paniceae</taxon>
        <taxon>Melinidinae</taxon>
        <taxon>Urochloa</taxon>
    </lineage>
</organism>
<dbReference type="Proteomes" id="UP001497457">
    <property type="component" value="Chromosome 27b"/>
</dbReference>
<dbReference type="Pfam" id="PF02458">
    <property type="entry name" value="Transferase"/>
    <property type="match status" value="1"/>
</dbReference>
<dbReference type="Gene3D" id="3.30.559.10">
    <property type="entry name" value="Chloramphenicol acetyltransferase-like domain"/>
    <property type="match status" value="2"/>
</dbReference>